<dbReference type="Proteomes" id="UP000596157">
    <property type="component" value="Chromosome"/>
</dbReference>
<proteinExistence type="predicted"/>
<dbReference type="RefSeq" id="WP_272579978.1">
    <property type="nucleotide sequence ID" value="NZ_CP067099.1"/>
</dbReference>
<name>A0ABX7AJE7_9GAMM</name>
<dbReference type="PANTHER" id="PTHR22916">
    <property type="entry name" value="GLYCOSYLTRANSFERASE"/>
    <property type="match status" value="1"/>
</dbReference>
<evidence type="ECO:0000313" key="2">
    <source>
        <dbReference type="EMBL" id="QQO63954.1"/>
    </source>
</evidence>
<protein>
    <submittedName>
        <fullName evidence="2">Glycosyltransferase family 2 protein</fullName>
    </submittedName>
</protein>
<dbReference type="CDD" id="cd00761">
    <property type="entry name" value="Glyco_tranf_GTA_type"/>
    <property type="match status" value="1"/>
</dbReference>
<dbReference type="PANTHER" id="PTHR22916:SF3">
    <property type="entry name" value="UDP-GLCNAC:BETAGAL BETA-1,3-N-ACETYLGLUCOSAMINYLTRANSFERASE-LIKE PROTEIN 1"/>
    <property type="match status" value="1"/>
</dbReference>
<dbReference type="InterPro" id="IPR029044">
    <property type="entry name" value="Nucleotide-diphossugar_trans"/>
</dbReference>
<feature type="domain" description="Glycosyltransferase 2-like" evidence="1">
    <location>
        <begin position="8"/>
        <end position="172"/>
    </location>
</feature>
<accession>A0ABX7AJE7</accession>
<dbReference type="EMBL" id="CP067099">
    <property type="protein sequence ID" value="QQO63954.1"/>
    <property type="molecule type" value="Genomic_DNA"/>
</dbReference>
<reference evidence="3" key="1">
    <citation type="submission" date="2021-01" db="EMBL/GenBank/DDBJ databases">
        <title>Providencia vermicola LLDRA6, a soil-borne Mn(II)-oxidizing bacterium, exploits a strategy of superoxide production coupled to hydrogen peroxide consumption to generate Mn oxides, as revealed by transcriptional up-regulation of genes for phenylacetic acid catabolism.</title>
        <authorList>
            <person name="Chen S."/>
            <person name="Ding Z."/>
            <person name="Chen J."/>
            <person name="Luo J."/>
            <person name="Ruan X."/>
            <person name="Li Z."/>
            <person name="Liao F."/>
            <person name="He J."/>
            <person name="Li D."/>
        </authorList>
    </citation>
    <scope>NUCLEOTIDE SEQUENCE [LARGE SCALE GENOMIC DNA]</scope>
    <source>
        <strain evidence="3">LLDRA6</strain>
    </source>
</reference>
<evidence type="ECO:0000259" key="1">
    <source>
        <dbReference type="Pfam" id="PF00535"/>
    </source>
</evidence>
<gene>
    <name evidence="2" type="ORF">JI723_08380</name>
</gene>
<dbReference type="SUPFAM" id="SSF53448">
    <property type="entry name" value="Nucleotide-diphospho-sugar transferases"/>
    <property type="match status" value="1"/>
</dbReference>
<dbReference type="Pfam" id="PF00535">
    <property type="entry name" value="Glycos_transf_2"/>
    <property type="match status" value="1"/>
</dbReference>
<organism evidence="2 3">
    <name type="scientific">Providencia manganoxydans</name>
    <dbReference type="NCBI Taxonomy" id="2923283"/>
    <lineage>
        <taxon>Bacteria</taxon>
        <taxon>Pseudomonadati</taxon>
        <taxon>Pseudomonadota</taxon>
        <taxon>Gammaproteobacteria</taxon>
        <taxon>Enterobacterales</taxon>
        <taxon>Morganellaceae</taxon>
        <taxon>Providencia</taxon>
    </lineage>
</organism>
<evidence type="ECO:0000313" key="3">
    <source>
        <dbReference type="Proteomes" id="UP000596157"/>
    </source>
</evidence>
<dbReference type="InterPro" id="IPR001173">
    <property type="entry name" value="Glyco_trans_2-like"/>
</dbReference>
<dbReference type="GeneID" id="92278725"/>
<keyword evidence="3" id="KW-1185">Reference proteome</keyword>
<sequence>MENNVLLSVIIPCFNNEEYVYPCLSSLPLVQHELLEVIIINDGSTDQSLTEIQRYISEHDSTNIHIINQPNQGVSIARNEGLKYSNGKYITFLDADDLWSPSLWEKLFPILSDKSPDMVIYNALKFYNNDLNHSHQLKMTKLADGLHTINSICDLSDLFGENKWFAWCRVYKKELLDTILFPKNREYEDLAIVPIITAKVKRLFVINTPLIFYRVRENSITSKPKEKQIDDIIYAMSCIYDAYLNSNQSHNFKQVLAPTMQHEYSLLRSISRKVHGYCYFTKEQQHSLKTILKPFQTEFKFSFKMKAKFLGVYCLLGKIRTKKMYKHS</sequence>
<dbReference type="Gene3D" id="3.90.550.10">
    <property type="entry name" value="Spore Coat Polysaccharide Biosynthesis Protein SpsA, Chain A"/>
    <property type="match status" value="1"/>
</dbReference>